<evidence type="ECO:0000259" key="7">
    <source>
        <dbReference type="PROSITE" id="PS50115"/>
    </source>
</evidence>
<evidence type="ECO:0000313" key="8">
    <source>
        <dbReference type="EMBL" id="CEM16380.1"/>
    </source>
</evidence>
<evidence type="ECO:0000256" key="4">
    <source>
        <dbReference type="ARBA" id="ARBA00022833"/>
    </source>
</evidence>
<sequence>MAQKQLKLANDQLNDIVTDPANRFCADCGAKAPRWASVNLGVLVCIECSGIHRNLGVHISKVKSLTLDKWQQKWIDTVKAIGNEVAREYYEFRLPSDYRRPTHADGVSALENWIRSKYEKKLYVPVGKPEPWELLEQGLDPRSSVQNEGEGRSKSKKERKEKARRERPEPVSAPEDERDREGGGMRKLKPPHGPHGAGKSRNRPHSQGGQAARPIHSDQERGYSPSPLPHMATRQPAPPSPQGSPVDPFQSIDLIGGPPAADNMHKQQQKPQDAPSDWHHIWAGADPFNANPQTGPQQTAPPQPLVQQQQQPHAGPSSGLDSIFGAPEPSKALEGDFGSLKLTGESPPAPIESVMTLPYGNGTGTATGTGGITGPGFASTDAWGGQPQPNQGIPHDPMTFGWPKTDRPAGAAETAAQGRSPTAEQLQELKVAQAKESIARLFTAPKQMGFGTPSYPSMIPYGFDAPTSAFNFGTKTFASGSSGGPPGASQTSFQQGSRPITAPQLDNKGSMGRQDHGVSSDFIGRVMNDPVGGSGGGGMHPSGSFSGRMMQGAASGLMNSPPGSAQARQGLVAQAPSSDVHLDAFELLGSRPT</sequence>
<dbReference type="SUPFAM" id="SSF57863">
    <property type="entry name" value="ArfGap/RecO-like zinc finger"/>
    <property type="match status" value="1"/>
</dbReference>
<dbReference type="InParanoid" id="A0A0G4FQ21"/>
<dbReference type="EMBL" id="CDMY01000477">
    <property type="protein sequence ID" value="CEM16380.1"/>
    <property type="molecule type" value="Genomic_DNA"/>
</dbReference>
<evidence type="ECO:0000256" key="3">
    <source>
        <dbReference type="ARBA" id="ARBA00022771"/>
    </source>
</evidence>
<dbReference type="GO" id="GO:0005096">
    <property type="term" value="F:GTPase activator activity"/>
    <property type="evidence" value="ECO:0007669"/>
    <property type="project" value="UniProtKB-KW"/>
</dbReference>
<dbReference type="GO" id="GO:0005737">
    <property type="term" value="C:cytoplasm"/>
    <property type="evidence" value="ECO:0007669"/>
    <property type="project" value="TreeGrafter"/>
</dbReference>
<dbReference type="VEuPathDB" id="CryptoDB:Vbra_703"/>
<reference evidence="8 9" key="1">
    <citation type="submission" date="2014-11" db="EMBL/GenBank/DDBJ databases">
        <authorList>
            <person name="Zhu J."/>
            <person name="Qi W."/>
            <person name="Song R."/>
        </authorList>
    </citation>
    <scope>NUCLEOTIDE SEQUENCE [LARGE SCALE GENOMIC DNA]</scope>
</reference>
<dbReference type="InterPro" id="IPR051718">
    <property type="entry name" value="ARF_GTPase-activating"/>
</dbReference>
<dbReference type="InterPro" id="IPR037278">
    <property type="entry name" value="ARFGAP/RecO"/>
</dbReference>
<protein>
    <recommendedName>
        <fullName evidence="7">Arf-GAP domain-containing protein</fullName>
    </recommendedName>
</protein>
<feature type="compositionally biased region" description="Basic residues" evidence="6">
    <location>
        <begin position="186"/>
        <end position="204"/>
    </location>
</feature>
<gene>
    <name evidence="8" type="ORF">Vbra_703</name>
</gene>
<dbReference type="Pfam" id="PF01412">
    <property type="entry name" value="ArfGap"/>
    <property type="match status" value="1"/>
</dbReference>
<keyword evidence="9" id="KW-1185">Reference proteome</keyword>
<dbReference type="PANTHER" id="PTHR45705">
    <property type="entry name" value="FI20236P1"/>
    <property type="match status" value="1"/>
</dbReference>
<feature type="region of interest" description="Disordered" evidence="6">
    <location>
        <begin position="373"/>
        <end position="424"/>
    </location>
</feature>
<dbReference type="PANTHER" id="PTHR45705:SF1">
    <property type="entry name" value="FI20236P1"/>
    <property type="match status" value="1"/>
</dbReference>
<evidence type="ECO:0000256" key="1">
    <source>
        <dbReference type="ARBA" id="ARBA00022468"/>
    </source>
</evidence>
<dbReference type="SMART" id="SM00105">
    <property type="entry name" value="ArfGap"/>
    <property type="match status" value="1"/>
</dbReference>
<dbReference type="OrthoDB" id="73919at2759"/>
<keyword evidence="1" id="KW-0343">GTPase activation</keyword>
<evidence type="ECO:0000256" key="6">
    <source>
        <dbReference type="SAM" id="MobiDB-lite"/>
    </source>
</evidence>
<evidence type="ECO:0000256" key="5">
    <source>
        <dbReference type="PROSITE-ProRule" id="PRU00288"/>
    </source>
</evidence>
<keyword evidence="2" id="KW-0479">Metal-binding</keyword>
<dbReference type="STRING" id="1169540.A0A0G4FQ21"/>
<feature type="compositionally biased region" description="Basic and acidic residues" evidence="6">
    <location>
        <begin position="149"/>
        <end position="184"/>
    </location>
</feature>
<evidence type="ECO:0000313" key="9">
    <source>
        <dbReference type="Proteomes" id="UP000041254"/>
    </source>
</evidence>
<evidence type="ECO:0000256" key="2">
    <source>
        <dbReference type="ARBA" id="ARBA00022723"/>
    </source>
</evidence>
<feature type="compositionally biased region" description="Polar residues" evidence="6">
    <location>
        <begin position="557"/>
        <end position="567"/>
    </location>
</feature>
<dbReference type="AlphaFoldDB" id="A0A0G4FQ21"/>
<keyword evidence="3 5" id="KW-0863">Zinc-finger</keyword>
<dbReference type="PROSITE" id="PS50115">
    <property type="entry name" value="ARFGAP"/>
    <property type="match status" value="1"/>
</dbReference>
<dbReference type="PRINTS" id="PR00405">
    <property type="entry name" value="REVINTRACTNG"/>
</dbReference>
<dbReference type="FunFam" id="1.10.220.150:FF:000009">
    <property type="entry name" value="stromal membrane-associated protein 1 isoform X1"/>
    <property type="match status" value="1"/>
</dbReference>
<feature type="region of interest" description="Disordered" evidence="6">
    <location>
        <begin position="135"/>
        <end position="348"/>
    </location>
</feature>
<dbReference type="InterPro" id="IPR038508">
    <property type="entry name" value="ArfGAP_dom_sf"/>
</dbReference>
<dbReference type="Proteomes" id="UP000041254">
    <property type="component" value="Unassembled WGS sequence"/>
</dbReference>
<feature type="domain" description="Arf-GAP" evidence="7">
    <location>
        <begin position="3"/>
        <end position="131"/>
    </location>
</feature>
<feature type="region of interest" description="Disordered" evidence="6">
    <location>
        <begin position="476"/>
        <end position="570"/>
    </location>
</feature>
<accession>A0A0G4FQ21</accession>
<dbReference type="GO" id="GO:0008270">
    <property type="term" value="F:zinc ion binding"/>
    <property type="evidence" value="ECO:0007669"/>
    <property type="project" value="UniProtKB-KW"/>
</dbReference>
<proteinExistence type="predicted"/>
<keyword evidence="4" id="KW-0862">Zinc</keyword>
<name>A0A0G4FQ21_VITBC</name>
<dbReference type="Gene3D" id="1.10.220.150">
    <property type="entry name" value="Arf GTPase activating protein"/>
    <property type="match status" value="1"/>
</dbReference>
<dbReference type="InterPro" id="IPR001164">
    <property type="entry name" value="ArfGAP_dom"/>
</dbReference>
<dbReference type="CDD" id="cd08204">
    <property type="entry name" value="ArfGap"/>
    <property type="match status" value="1"/>
</dbReference>
<organism evidence="8 9">
    <name type="scientific">Vitrella brassicaformis (strain CCMP3155)</name>
    <dbReference type="NCBI Taxonomy" id="1169540"/>
    <lineage>
        <taxon>Eukaryota</taxon>
        <taxon>Sar</taxon>
        <taxon>Alveolata</taxon>
        <taxon>Colpodellida</taxon>
        <taxon>Vitrellaceae</taxon>
        <taxon>Vitrella</taxon>
    </lineage>
</organism>